<reference evidence="1" key="1">
    <citation type="submission" date="2018-11" db="EMBL/GenBank/DDBJ databases">
        <authorList>
            <person name="Alioto T."/>
            <person name="Alioto T."/>
        </authorList>
    </citation>
    <scope>NUCLEOTIDE SEQUENCE</scope>
</reference>
<dbReference type="AlphaFoldDB" id="A0A8B6D2F0"/>
<protein>
    <submittedName>
        <fullName evidence="1">Uncharacterized protein</fullName>
    </submittedName>
</protein>
<sequence>MFVSKCNEKKSNYIQQANVKFCADGIRSRQKIDDIQTTVEQPKQKLTGQYSCEFTTETSINLVKGNVRYLLGEYDKSPKSPETLDNNLSELETVINIFDVCVRKILKEKDADVEICADVVRSRPNVSELQTIIETVEQKRYNQLLKSVPAVTPLYFVKENEQNLVDYHVKSFKSNEK</sequence>
<gene>
    <name evidence="1" type="ORF">MGAL_10B050812</name>
</gene>
<accession>A0A8B6D2F0</accession>
<evidence type="ECO:0000313" key="2">
    <source>
        <dbReference type="Proteomes" id="UP000596742"/>
    </source>
</evidence>
<proteinExistence type="predicted"/>
<evidence type="ECO:0000313" key="1">
    <source>
        <dbReference type="EMBL" id="VDI13250.1"/>
    </source>
</evidence>
<keyword evidence="2" id="KW-1185">Reference proteome</keyword>
<dbReference type="OrthoDB" id="8954335at2759"/>
<organism evidence="1 2">
    <name type="scientific">Mytilus galloprovincialis</name>
    <name type="common">Mediterranean mussel</name>
    <dbReference type="NCBI Taxonomy" id="29158"/>
    <lineage>
        <taxon>Eukaryota</taxon>
        <taxon>Metazoa</taxon>
        <taxon>Spiralia</taxon>
        <taxon>Lophotrochozoa</taxon>
        <taxon>Mollusca</taxon>
        <taxon>Bivalvia</taxon>
        <taxon>Autobranchia</taxon>
        <taxon>Pteriomorphia</taxon>
        <taxon>Mytilida</taxon>
        <taxon>Mytiloidea</taxon>
        <taxon>Mytilidae</taxon>
        <taxon>Mytilinae</taxon>
        <taxon>Mytilus</taxon>
    </lineage>
</organism>
<name>A0A8B6D2F0_MYTGA</name>
<dbReference type="Proteomes" id="UP000596742">
    <property type="component" value="Unassembled WGS sequence"/>
</dbReference>
<dbReference type="EMBL" id="UYJE01002741">
    <property type="protein sequence ID" value="VDI13250.1"/>
    <property type="molecule type" value="Genomic_DNA"/>
</dbReference>
<comment type="caution">
    <text evidence="1">The sequence shown here is derived from an EMBL/GenBank/DDBJ whole genome shotgun (WGS) entry which is preliminary data.</text>
</comment>